<comment type="similarity">
    <text evidence="1">Belongs to the GTP cyclohydrolase I type 2/NIF3 family.</text>
</comment>
<organism evidence="6 7">
    <name type="scientific">Slackia equolifaciens</name>
    <dbReference type="NCBI Taxonomy" id="498718"/>
    <lineage>
        <taxon>Bacteria</taxon>
        <taxon>Bacillati</taxon>
        <taxon>Actinomycetota</taxon>
        <taxon>Coriobacteriia</taxon>
        <taxon>Eggerthellales</taxon>
        <taxon>Eggerthellaceae</taxon>
        <taxon>Slackia</taxon>
    </lineage>
</organism>
<protein>
    <recommendedName>
        <fullName evidence="3">GTP cyclohydrolase 1 type 2 homolog</fullName>
    </recommendedName>
</protein>
<feature type="binding site" evidence="5">
    <location>
        <position position="90"/>
    </location>
    <ligand>
        <name>a divalent metal cation</name>
        <dbReference type="ChEBI" id="CHEBI:60240"/>
        <label>1</label>
    </ligand>
</feature>
<feature type="binding site" evidence="5">
    <location>
        <position position="254"/>
    </location>
    <ligand>
        <name>a divalent metal cation</name>
        <dbReference type="ChEBI" id="CHEBI:60240"/>
        <label>1</label>
    </ligand>
</feature>
<dbReference type="GO" id="GO:0005737">
    <property type="term" value="C:cytoplasm"/>
    <property type="evidence" value="ECO:0007669"/>
    <property type="project" value="TreeGrafter"/>
</dbReference>
<comment type="subunit">
    <text evidence="2">Homohexamer.</text>
</comment>
<evidence type="ECO:0000256" key="2">
    <source>
        <dbReference type="ARBA" id="ARBA00011643"/>
    </source>
</evidence>
<keyword evidence="4 5" id="KW-0479">Metal-binding</keyword>
<dbReference type="Pfam" id="PF01784">
    <property type="entry name" value="DUF34_NIF3"/>
    <property type="match status" value="1"/>
</dbReference>
<proteinExistence type="inferred from homology"/>
<gene>
    <name evidence="6" type="ORF">DMP06_03375</name>
</gene>
<comment type="caution">
    <text evidence="6">The sequence shown here is derived from an EMBL/GenBank/DDBJ whole genome shotgun (WGS) entry which is preliminary data.</text>
</comment>
<reference evidence="7" key="1">
    <citation type="submission" date="2018-05" db="EMBL/GenBank/DDBJ databases">
        <title>Genome Sequencing of selected type strains of the family Eggerthellaceae.</title>
        <authorList>
            <person name="Danylec N."/>
            <person name="Stoll D.A."/>
            <person name="Doetsch A."/>
            <person name="Huch M."/>
        </authorList>
    </citation>
    <scope>NUCLEOTIDE SEQUENCE [LARGE SCALE GENOMIC DNA]</scope>
    <source>
        <strain evidence="7">DSM 24851</strain>
    </source>
</reference>
<feature type="binding site" evidence="5">
    <location>
        <position position="89"/>
    </location>
    <ligand>
        <name>a divalent metal cation</name>
        <dbReference type="ChEBI" id="CHEBI:60240"/>
        <label>1</label>
    </ligand>
</feature>
<dbReference type="PANTHER" id="PTHR13799">
    <property type="entry name" value="NGG1 INTERACTING FACTOR 3"/>
    <property type="match status" value="1"/>
</dbReference>
<evidence type="ECO:0000256" key="1">
    <source>
        <dbReference type="ARBA" id="ARBA00006964"/>
    </source>
</evidence>
<dbReference type="InterPro" id="IPR002678">
    <property type="entry name" value="DUF34/NIF3"/>
</dbReference>
<dbReference type="GO" id="GO:0046872">
    <property type="term" value="F:metal ion binding"/>
    <property type="evidence" value="ECO:0007669"/>
    <property type="project" value="UniProtKB-KW"/>
</dbReference>
<dbReference type="AlphaFoldDB" id="A0A3N0B1R3"/>
<dbReference type="Gene3D" id="3.40.1390.30">
    <property type="entry name" value="NIF3 (NGG1p interacting factor 3)-like"/>
    <property type="match status" value="2"/>
</dbReference>
<evidence type="ECO:0000313" key="7">
    <source>
        <dbReference type="Proteomes" id="UP000269591"/>
    </source>
</evidence>
<sequence length="296" mass="31090">MAIKIESSLSVPSSGTLLGKEPARGLSVGELTRRLELMFPPHDAEAWDRTGLLVGDPSEGVTGVSVALDPTPKAVEIAQSSGSNVLLTHHPAFLNPPEKIGPIGQGFGMAGATVFEAIRRGVALVNFHTALDVSAQAREMLPGMLRLNVSGVLEPLAHDPDRGFGQVCTLPEGEGAVTLERLGARCTAVFGRAPRIWGDTDRSLATIVTWTGSASAALDECLARNVDALVCGEVKYHDALAASEAGLCIVELGHDVSELPFANVLGAAAIRAGVSSDRVFHISQQGNWWHPEAVRA</sequence>
<feature type="binding site" evidence="5">
    <location>
        <position position="132"/>
    </location>
    <ligand>
        <name>a divalent metal cation</name>
        <dbReference type="ChEBI" id="CHEBI:60240"/>
        <label>1</label>
    </ligand>
</feature>
<evidence type="ECO:0000256" key="3">
    <source>
        <dbReference type="ARBA" id="ARBA00022112"/>
    </source>
</evidence>
<accession>A0A3N0B1R3</accession>
<name>A0A3N0B1R3_9ACTN</name>
<feature type="binding site" evidence="5">
    <location>
        <position position="258"/>
    </location>
    <ligand>
        <name>a divalent metal cation</name>
        <dbReference type="ChEBI" id="CHEBI:60240"/>
        <label>1</label>
    </ligand>
</feature>
<dbReference type="EMBL" id="QIBX01000003">
    <property type="protein sequence ID" value="RNL41047.1"/>
    <property type="molecule type" value="Genomic_DNA"/>
</dbReference>
<evidence type="ECO:0000256" key="4">
    <source>
        <dbReference type="ARBA" id="ARBA00022723"/>
    </source>
</evidence>
<dbReference type="SUPFAM" id="SSF102705">
    <property type="entry name" value="NIF3 (NGG1p interacting factor 3)-like"/>
    <property type="match status" value="1"/>
</dbReference>
<dbReference type="OrthoDB" id="9795763at2"/>
<dbReference type="InterPro" id="IPR036069">
    <property type="entry name" value="DUF34/NIF3_sf"/>
</dbReference>
<evidence type="ECO:0000313" key="6">
    <source>
        <dbReference type="EMBL" id="RNL41047.1"/>
    </source>
</evidence>
<evidence type="ECO:0000256" key="5">
    <source>
        <dbReference type="PIRSR" id="PIRSR602678-1"/>
    </source>
</evidence>
<dbReference type="FunFam" id="3.40.1390.30:FF:000001">
    <property type="entry name" value="GTP cyclohydrolase 1 type 2"/>
    <property type="match status" value="1"/>
</dbReference>
<dbReference type="PANTHER" id="PTHR13799:SF14">
    <property type="entry name" value="GTP CYCLOHYDROLASE 1 TYPE 2 HOMOLOG"/>
    <property type="match status" value="1"/>
</dbReference>
<keyword evidence="7" id="KW-1185">Reference proteome</keyword>
<dbReference type="RefSeq" id="WP_123208331.1">
    <property type="nucleotide sequence ID" value="NZ_JBHTHO010000001.1"/>
</dbReference>
<dbReference type="Proteomes" id="UP000269591">
    <property type="component" value="Unassembled WGS sequence"/>
</dbReference>